<organism evidence="11 12">
    <name type="scientific">Xanthoceras sorbifolium</name>
    <dbReference type="NCBI Taxonomy" id="99658"/>
    <lineage>
        <taxon>Eukaryota</taxon>
        <taxon>Viridiplantae</taxon>
        <taxon>Streptophyta</taxon>
        <taxon>Embryophyta</taxon>
        <taxon>Tracheophyta</taxon>
        <taxon>Spermatophyta</taxon>
        <taxon>Magnoliopsida</taxon>
        <taxon>eudicotyledons</taxon>
        <taxon>Gunneridae</taxon>
        <taxon>Pentapetalae</taxon>
        <taxon>rosids</taxon>
        <taxon>malvids</taxon>
        <taxon>Sapindales</taxon>
        <taxon>Sapindaceae</taxon>
        <taxon>Xanthoceroideae</taxon>
        <taxon>Xanthoceras</taxon>
    </lineage>
</organism>
<evidence type="ECO:0000313" key="11">
    <source>
        <dbReference type="EMBL" id="KAH7544498.1"/>
    </source>
</evidence>
<dbReference type="Proteomes" id="UP000827721">
    <property type="component" value="Unassembled WGS sequence"/>
</dbReference>
<dbReference type="Gene3D" id="3.80.10.10">
    <property type="entry name" value="Ribonuclease Inhibitor"/>
    <property type="match status" value="1"/>
</dbReference>
<comment type="caution">
    <text evidence="11">The sequence shown here is derived from an EMBL/GenBank/DDBJ whole genome shotgun (WGS) entry which is preliminary data.</text>
</comment>
<keyword evidence="8" id="KW-0472">Membrane</keyword>
<protein>
    <submittedName>
        <fullName evidence="11">Uncharacterized protein</fullName>
    </submittedName>
</protein>
<dbReference type="EMBL" id="JAFEMO010000015">
    <property type="protein sequence ID" value="KAH7544498.1"/>
    <property type="molecule type" value="Genomic_DNA"/>
</dbReference>
<sequence>MDLSVNQFQGRILDAVGNLYELQILNFSHNNLKGNIPSTFGNLKSLESLDLSSNKLEGEIPSQLFDIDWRLLFMGWGYMRFCDGSCDRPRSQLVSHS</sequence>
<proteinExistence type="inferred from homology"/>
<dbReference type="PANTHER" id="PTHR27004">
    <property type="entry name" value="RECEPTOR-LIKE PROTEIN 12 ISOFORM X1"/>
    <property type="match status" value="1"/>
</dbReference>
<evidence type="ECO:0000256" key="8">
    <source>
        <dbReference type="ARBA" id="ARBA00023136"/>
    </source>
</evidence>
<evidence type="ECO:0000256" key="4">
    <source>
        <dbReference type="ARBA" id="ARBA00022614"/>
    </source>
</evidence>
<accession>A0ABQ8H2Q8</accession>
<keyword evidence="6" id="KW-0677">Repeat</keyword>
<gene>
    <name evidence="11" type="ORF">JRO89_XS15G0175100</name>
</gene>
<evidence type="ECO:0000313" key="12">
    <source>
        <dbReference type="Proteomes" id="UP000827721"/>
    </source>
</evidence>
<evidence type="ECO:0000256" key="9">
    <source>
        <dbReference type="ARBA" id="ARBA00023170"/>
    </source>
</evidence>
<dbReference type="InterPro" id="IPR032675">
    <property type="entry name" value="LRR_dom_sf"/>
</dbReference>
<dbReference type="PRINTS" id="PR00019">
    <property type="entry name" value="LEURICHRPT"/>
</dbReference>
<evidence type="ECO:0000256" key="10">
    <source>
        <dbReference type="ARBA" id="ARBA00023180"/>
    </source>
</evidence>
<keyword evidence="12" id="KW-1185">Reference proteome</keyword>
<keyword evidence="3" id="KW-1003">Cell membrane</keyword>
<evidence type="ECO:0000256" key="3">
    <source>
        <dbReference type="ARBA" id="ARBA00022475"/>
    </source>
</evidence>
<keyword evidence="9" id="KW-0675">Receptor</keyword>
<evidence type="ECO:0000256" key="2">
    <source>
        <dbReference type="ARBA" id="ARBA00009592"/>
    </source>
</evidence>
<evidence type="ECO:0000256" key="7">
    <source>
        <dbReference type="ARBA" id="ARBA00022989"/>
    </source>
</evidence>
<keyword evidence="10" id="KW-0325">Glycoprotein</keyword>
<dbReference type="SUPFAM" id="SSF52058">
    <property type="entry name" value="L domain-like"/>
    <property type="match status" value="1"/>
</dbReference>
<reference evidence="11 12" key="1">
    <citation type="submission" date="2021-02" db="EMBL/GenBank/DDBJ databases">
        <title>Plant Genome Project.</title>
        <authorList>
            <person name="Zhang R.-G."/>
        </authorList>
    </citation>
    <scope>NUCLEOTIDE SEQUENCE [LARGE SCALE GENOMIC DNA]</scope>
    <source>
        <tissue evidence="11">Leaves</tissue>
    </source>
</reference>
<evidence type="ECO:0000256" key="6">
    <source>
        <dbReference type="ARBA" id="ARBA00022737"/>
    </source>
</evidence>
<comment type="similarity">
    <text evidence="2">Belongs to the RLP family.</text>
</comment>
<dbReference type="InterPro" id="IPR001611">
    <property type="entry name" value="Leu-rich_rpt"/>
</dbReference>
<keyword evidence="4" id="KW-0433">Leucine-rich repeat</keyword>
<keyword evidence="7" id="KW-1133">Transmembrane helix</keyword>
<dbReference type="PANTHER" id="PTHR27004:SF428">
    <property type="entry name" value="OS01G0160600 PROTEIN"/>
    <property type="match status" value="1"/>
</dbReference>
<keyword evidence="5" id="KW-0812">Transmembrane</keyword>
<name>A0ABQ8H2Q8_9ROSI</name>
<evidence type="ECO:0000256" key="5">
    <source>
        <dbReference type="ARBA" id="ARBA00022692"/>
    </source>
</evidence>
<dbReference type="Pfam" id="PF13855">
    <property type="entry name" value="LRR_8"/>
    <property type="match status" value="1"/>
</dbReference>
<evidence type="ECO:0000256" key="1">
    <source>
        <dbReference type="ARBA" id="ARBA00004251"/>
    </source>
</evidence>
<comment type="subcellular location">
    <subcellularLocation>
        <location evidence="1">Cell membrane</location>
        <topology evidence="1">Single-pass type I membrane protein</topology>
    </subcellularLocation>
</comment>